<dbReference type="SUPFAM" id="SSF52540">
    <property type="entry name" value="P-loop containing nucleoside triphosphate hydrolases"/>
    <property type="match status" value="1"/>
</dbReference>
<dbReference type="Gene3D" id="3.40.50.300">
    <property type="entry name" value="P-loop containing nucleotide triphosphate hydrolases"/>
    <property type="match status" value="2"/>
</dbReference>
<gene>
    <name evidence="7" type="ORF">FHR75_004069</name>
</gene>
<keyword evidence="4" id="KW-0175">Coiled coil</keyword>
<sequence>MITIESVELVNVRSIGRAVVEPLVDGGVTALNGPRGVGKSTVLIGLLYALFGTTPDGVPAQALRRQGSEGEVKIVVTFVHDGQRIVLERGLKGRNDTPYAKVTLNGVEQTVGKIRAANEWVIRRFGDLDATGFLAAFVVRQKELDALVKARAADRRALFERLAGIDRMSDAVKTARAEETTAKTTLEHLPGSAEEAAAARTDLQRAQEHAATAWKDFETASAAAGAEDQALAQATERFEDVTARVRAHQEAAQTAQQAEHHRALTAERAQHAAREVDRLTAASAGGTAEAVHAARAALTQAQQAVAENQAARATARTATAAATADARRAQQAQAAVARARTALTAARAEADKQARLAAAVPADLPQQLQAANARAGELQEQRGVLRGEYQRLEGSIKALSATVDPICPTCSTALADPHELLQTLRTALDRVREQGLTAKAQQEQAAERAQALTAQIAQAQQIQQAAEFARQQHQAALAAAQEADAAADSLQAEAEASAQGAQEAQTRAEAAVAAEGEVQAAFGAASARLRQAETAAEAAAALAPAQITAEEAQTAAAAAVTAAEQAAAQAAAAVVPDTERVQAQAVLTAASQRVQELRSAMQAAQAEHRLAEQQVKHSEMARDQAELRLKNRAAAAAEYERRTAVREALDTFRKDRIARLAPEVSEVATDLITRMTSGRYVSIELDEEFTAVVTDDTGQTRPVTWLSGGEESVVAFALRVALGELWAGQRGGLLFLDEPFTAQDVASRTAMMAAIRDLPNRQVIIINHASEATDMVDLVLNVVPDNETGARIEGASPFIEMPEAVLAGIDEDDLTPGPIASDDRSASIP</sequence>
<evidence type="ECO:0000259" key="6">
    <source>
        <dbReference type="Pfam" id="PF13476"/>
    </source>
</evidence>
<feature type="coiled-coil region" evidence="4">
    <location>
        <begin position="442"/>
        <end position="493"/>
    </location>
</feature>
<dbReference type="EMBL" id="JACHVY010000006">
    <property type="protein sequence ID" value="MBB2903227.1"/>
    <property type="molecule type" value="Genomic_DNA"/>
</dbReference>
<dbReference type="PANTHER" id="PTHR32114:SF2">
    <property type="entry name" value="ABC TRANSPORTER ABCH.3"/>
    <property type="match status" value="1"/>
</dbReference>
<dbReference type="GO" id="GO:0006302">
    <property type="term" value="P:double-strand break repair"/>
    <property type="evidence" value="ECO:0007669"/>
    <property type="project" value="InterPro"/>
</dbReference>
<dbReference type="InterPro" id="IPR038729">
    <property type="entry name" value="Rad50/SbcC_AAA"/>
</dbReference>
<evidence type="ECO:0000313" key="7">
    <source>
        <dbReference type="EMBL" id="MBB2903227.1"/>
    </source>
</evidence>
<evidence type="ECO:0000313" key="8">
    <source>
        <dbReference type="Proteomes" id="UP000533269"/>
    </source>
</evidence>
<dbReference type="GO" id="GO:0004527">
    <property type="term" value="F:exonuclease activity"/>
    <property type="evidence" value="ECO:0007669"/>
    <property type="project" value="UniProtKB-KW"/>
</dbReference>
<dbReference type="Gene3D" id="1.10.287.510">
    <property type="entry name" value="Helix hairpin bin"/>
    <property type="match status" value="1"/>
</dbReference>
<evidence type="ECO:0000256" key="2">
    <source>
        <dbReference type="ARBA" id="ARBA00011322"/>
    </source>
</evidence>
<keyword evidence="7" id="KW-0378">Hydrolase</keyword>
<feature type="domain" description="Rad50/SbcC-type AAA" evidence="6">
    <location>
        <begin position="7"/>
        <end position="194"/>
    </location>
</feature>
<dbReference type="Proteomes" id="UP000533269">
    <property type="component" value="Unassembled WGS sequence"/>
</dbReference>
<protein>
    <recommendedName>
        <fullName evidence="3">Nuclease SbcCD subunit C</fullName>
    </recommendedName>
</protein>
<evidence type="ECO:0000256" key="4">
    <source>
        <dbReference type="SAM" id="Coils"/>
    </source>
</evidence>
<accession>A0A7W4XZ58</accession>
<dbReference type="SUPFAM" id="SSF75712">
    <property type="entry name" value="Rad50 coiled-coil Zn hook"/>
    <property type="match status" value="1"/>
</dbReference>
<comment type="subunit">
    <text evidence="2">Heterodimer of SbcC and SbcD.</text>
</comment>
<name>A0A7W4XZ58_KINRA</name>
<feature type="region of interest" description="Disordered" evidence="5">
    <location>
        <begin position="810"/>
        <end position="829"/>
    </location>
</feature>
<dbReference type="Pfam" id="PF13476">
    <property type="entry name" value="AAA_23"/>
    <property type="match status" value="1"/>
</dbReference>
<dbReference type="GO" id="GO:0016887">
    <property type="term" value="F:ATP hydrolysis activity"/>
    <property type="evidence" value="ECO:0007669"/>
    <property type="project" value="InterPro"/>
</dbReference>
<dbReference type="AlphaFoldDB" id="A0A7W4XZ58"/>
<comment type="caution">
    <text evidence="7">The sequence shown here is derived from an EMBL/GenBank/DDBJ whole genome shotgun (WGS) entry which is preliminary data.</text>
</comment>
<dbReference type="PANTHER" id="PTHR32114">
    <property type="entry name" value="ABC TRANSPORTER ABCH.3"/>
    <property type="match status" value="1"/>
</dbReference>
<dbReference type="InterPro" id="IPR027417">
    <property type="entry name" value="P-loop_NTPase"/>
</dbReference>
<keyword evidence="7" id="KW-0540">Nuclease</keyword>
<dbReference type="RefSeq" id="WP_183392856.1">
    <property type="nucleotide sequence ID" value="NZ_JACHVY010000006.1"/>
</dbReference>
<keyword evidence="7" id="KW-0269">Exonuclease</keyword>
<reference evidence="7 8" key="2">
    <citation type="submission" date="2020-08" db="EMBL/GenBank/DDBJ databases">
        <authorList>
            <person name="Partida-Martinez L."/>
            <person name="Huntemann M."/>
            <person name="Clum A."/>
            <person name="Wang J."/>
            <person name="Palaniappan K."/>
            <person name="Ritter S."/>
            <person name="Chen I.-M."/>
            <person name="Stamatis D."/>
            <person name="Reddy T."/>
            <person name="O'Malley R."/>
            <person name="Daum C."/>
            <person name="Shapiro N."/>
            <person name="Ivanova N."/>
            <person name="Kyrpides N."/>
            <person name="Woyke T."/>
        </authorList>
    </citation>
    <scope>NUCLEOTIDE SEQUENCE [LARGE SCALE GENOMIC DNA]</scope>
    <source>
        <strain evidence="7 8">AS2.23</strain>
    </source>
</reference>
<evidence type="ECO:0000256" key="5">
    <source>
        <dbReference type="SAM" id="MobiDB-lite"/>
    </source>
</evidence>
<proteinExistence type="inferred from homology"/>
<organism evidence="7 8">
    <name type="scientific">Kineococcus radiotolerans</name>
    <dbReference type="NCBI Taxonomy" id="131568"/>
    <lineage>
        <taxon>Bacteria</taxon>
        <taxon>Bacillati</taxon>
        <taxon>Actinomycetota</taxon>
        <taxon>Actinomycetes</taxon>
        <taxon>Kineosporiales</taxon>
        <taxon>Kineosporiaceae</taxon>
        <taxon>Kineococcus</taxon>
    </lineage>
</organism>
<evidence type="ECO:0000256" key="1">
    <source>
        <dbReference type="ARBA" id="ARBA00006930"/>
    </source>
</evidence>
<reference evidence="7 8" key="1">
    <citation type="submission" date="2020-08" db="EMBL/GenBank/DDBJ databases">
        <title>The Agave Microbiome: Exploring the role of microbial communities in plant adaptations to desert environments.</title>
        <authorList>
            <person name="Partida-Martinez L.P."/>
        </authorList>
    </citation>
    <scope>NUCLEOTIDE SEQUENCE [LARGE SCALE GENOMIC DNA]</scope>
    <source>
        <strain evidence="7 8">AS2.23</strain>
    </source>
</reference>
<feature type="coiled-coil region" evidence="4">
    <location>
        <begin position="587"/>
        <end position="642"/>
    </location>
</feature>
<comment type="similarity">
    <text evidence="1">Belongs to the SMC family. SbcC subfamily.</text>
</comment>
<evidence type="ECO:0000256" key="3">
    <source>
        <dbReference type="ARBA" id="ARBA00013368"/>
    </source>
</evidence>